<dbReference type="EMBL" id="SIXH01000155">
    <property type="protein sequence ID" value="TBO58216.1"/>
    <property type="molecule type" value="Genomic_DNA"/>
</dbReference>
<name>A0A4Q9HT42_STRKA</name>
<feature type="chain" id="PRO_5020433306" description="Secreted protein" evidence="1">
    <location>
        <begin position="27"/>
        <end position="150"/>
    </location>
</feature>
<evidence type="ECO:0000313" key="2">
    <source>
        <dbReference type="EMBL" id="TBO58216.1"/>
    </source>
</evidence>
<dbReference type="Proteomes" id="UP000292452">
    <property type="component" value="Unassembled WGS sequence"/>
</dbReference>
<evidence type="ECO:0000256" key="1">
    <source>
        <dbReference type="SAM" id="SignalP"/>
    </source>
</evidence>
<dbReference type="RefSeq" id="WP_131124082.1">
    <property type="nucleotide sequence ID" value="NZ_SIXH01000155.1"/>
</dbReference>
<comment type="caution">
    <text evidence="2">The sequence shown here is derived from an EMBL/GenBank/DDBJ whole genome shotgun (WGS) entry which is preliminary data.</text>
</comment>
<feature type="signal peptide" evidence="1">
    <location>
        <begin position="1"/>
        <end position="26"/>
    </location>
</feature>
<reference evidence="2 3" key="1">
    <citation type="submission" date="2019-02" db="EMBL/GenBank/DDBJ databases">
        <title>Draft Genome Sequence of Streptomyces sp. AM-2504, identified by 16S rRNA comparative analysis as a Streptomyces Kasugaensis strain.</title>
        <authorList>
            <person name="Napolioni V."/>
            <person name="Giuliodori A.M."/>
            <person name="Spurio R."/>
            <person name="Fabbretti A."/>
        </authorList>
    </citation>
    <scope>NUCLEOTIDE SEQUENCE [LARGE SCALE GENOMIC DNA]</scope>
    <source>
        <strain evidence="2 3">AM-2504</strain>
    </source>
</reference>
<keyword evidence="1" id="KW-0732">Signal</keyword>
<sequence length="150" mass="16373">MKIGKRVAILVAATAMAAGATITAQASPAENGLQRQADALLPGHSRVRHVAADRVDYDGLTVTRPTGKDKITLDCQEGHLCMLVRGTKFDFYKCQTWQAQNWTGNGEFNNNQTPGTVAKFFNQDGSVRWTSTAKQVGTATWDPIYSIRPC</sequence>
<protein>
    <recommendedName>
        <fullName evidence="4">Secreted protein</fullName>
    </recommendedName>
</protein>
<organism evidence="2 3">
    <name type="scientific">Streptomyces kasugaensis</name>
    <dbReference type="NCBI Taxonomy" id="1946"/>
    <lineage>
        <taxon>Bacteria</taxon>
        <taxon>Bacillati</taxon>
        <taxon>Actinomycetota</taxon>
        <taxon>Actinomycetes</taxon>
        <taxon>Kitasatosporales</taxon>
        <taxon>Streptomycetaceae</taxon>
        <taxon>Streptomyces</taxon>
    </lineage>
</organism>
<proteinExistence type="predicted"/>
<accession>A0A4Q9HT42</accession>
<evidence type="ECO:0008006" key="4">
    <source>
        <dbReference type="Google" id="ProtNLM"/>
    </source>
</evidence>
<gene>
    <name evidence="2" type="ORF">EYS09_18505</name>
</gene>
<evidence type="ECO:0000313" key="3">
    <source>
        <dbReference type="Proteomes" id="UP000292452"/>
    </source>
</evidence>
<dbReference type="AlphaFoldDB" id="A0A4Q9HT42"/>
<keyword evidence="3" id="KW-1185">Reference proteome</keyword>